<evidence type="ECO:0000313" key="4">
    <source>
        <dbReference type="Proteomes" id="UP000253436"/>
    </source>
</evidence>
<dbReference type="EMBL" id="QPJO01000006">
    <property type="protein sequence ID" value="RCW89939.1"/>
    <property type="molecule type" value="Genomic_DNA"/>
</dbReference>
<dbReference type="PANTHER" id="PTHR44943:SF4">
    <property type="entry name" value="TPR REPEAT-CONTAINING PROTEIN MJ0798"/>
    <property type="match status" value="1"/>
</dbReference>
<reference evidence="3 4" key="1">
    <citation type="submission" date="2018-07" db="EMBL/GenBank/DDBJ databases">
        <title>Genomic Encyclopedia of Type Strains, Phase III (KMG-III): the genomes of soil and plant-associated and newly described type strains.</title>
        <authorList>
            <person name="Whitman W."/>
        </authorList>
    </citation>
    <scope>NUCLEOTIDE SEQUENCE [LARGE SCALE GENOMIC DNA]</scope>
    <source>
        <strain evidence="3 4">CECT 7958</strain>
    </source>
</reference>
<proteinExistence type="predicted"/>
<sequence length="317" mass="36102">MYRVLFFLLLSSIGYAQPSLEEAEKLLENKAYKSAQQEMETFLDRNPEDLKAIELLGDAYGHQKKWDAAIAQYEKLKLKEPQNANYHYKYGGALGMKALSISKIKALGIIGDVKEAFLKAAELDPKHIDTRWALVELYVSLPGIIGGSTSKALKYASELEALSKVDGYLAKGYVYEYDDEPELAEKYYKLAIKVGGSVTCYEKLTQFFEEQNEPDKAIKNIEEAYSHHQRNALHYQIGKVSADYNVQLDKGEKCLKAYVSHHSAIDGVPKAWAYYRLAQIYKHKKNKLVALKWIDKAISGLPNIEVFKEEKERIIQM</sequence>
<evidence type="ECO:0000256" key="1">
    <source>
        <dbReference type="ARBA" id="ARBA00022737"/>
    </source>
</evidence>
<organism evidence="3 4">
    <name type="scientific">Winogradskyella arenosi</name>
    <dbReference type="NCBI Taxonomy" id="533325"/>
    <lineage>
        <taxon>Bacteria</taxon>
        <taxon>Pseudomonadati</taxon>
        <taxon>Bacteroidota</taxon>
        <taxon>Flavobacteriia</taxon>
        <taxon>Flavobacteriales</taxon>
        <taxon>Flavobacteriaceae</taxon>
        <taxon>Winogradskyella</taxon>
    </lineage>
</organism>
<dbReference type="AlphaFoldDB" id="A0A368ZGC6"/>
<dbReference type="Pfam" id="PF14559">
    <property type="entry name" value="TPR_19"/>
    <property type="match status" value="1"/>
</dbReference>
<comment type="caution">
    <text evidence="3">The sequence shown here is derived from an EMBL/GenBank/DDBJ whole genome shotgun (WGS) entry which is preliminary data.</text>
</comment>
<dbReference type="Pfam" id="PF13181">
    <property type="entry name" value="TPR_8"/>
    <property type="match status" value="2"/>
</dbReference>
<dbReference type="SUPFAM" id="SSF48452">
    <property type="entry name" value="TPR-like"/>
    <property type="match status" value="1"/>
</dbReference>
<evidence type="ECO:0000256" key="2">
    <source>
        <dbReference type="ARBA" id="ARBA00022803"/>
    </source>
</evidence>
<protein>
    <submittedName>
        <fullName evidence="3">Tetratricopeptide repeat protein</fullName>
    </submittedName>
</protein>
<keyword evidence="4" id="KW-1185">Reference proteome</keyword>
<evidence type="ECO:0000313" key="3">
    <source>
        <dbReference type="EMBL" id="RCW89939.1"/>
    </source>
</evidence>
<keyword evidence="1" id="KW-0677">Repeat</keyword>
<keyword evidence="2" id="KW-0802">TPR repeat</keyword>
<dbReference type="PANTHER" id="PTHR44943">
    <property type="entry name" value="CELLULOSE SYNTHASE OPERON PROTEIN C"/>
    <property type="match status" value="1"/>
</dbReference>
<accession>A0A368ZGC6</accession>
<dbReference type="InterPro" id="IPR019734">
    <property type="entry name" value="TPR_rpt"/>
</dbReference>
<dbReference type="Proteomes" id="UP000253436">
    <property type="component" value="Unassembled WGS sequence"/>
</dbReference>
<dbReference type="InterPro" id="IPR051685">
    <property type="entry name" value="Ycf3/AcsC/BcsC/TPR_MFPF"/>
</dbReference>
<dbReference type="SMART" id="SM00028">
    <property type="entry name" value="TPR"/>
    <property type="match status" value="3"/>
</dbReference>
<dbReference type="OrthoDB" id="1416278at2"/>
<dbReference type="RefSeq" id="WP_114310849.1">
    <property type="nucleotide sequence ID" value="NZ_QPJO01000006.1"/>
</dbReference>
<dbReference type="Gene3D" id="1.25.40.10">
    <property type="entry name" value="Tetratricopeptide repeat domain"/>
    <property type="match status" value="1"/>
</dbReference>
<dbReference type="InterPro" id="IPR011990">
    <property type="entry name" value="TPR-like_helical_dom_sf"/>
</dbReference>
<name>A0A368ZGC6_9FLAO</name>
<gene>
    <name evidence="3" type="ORF">DFQ08_10646</name>
</gene>